<protein>
    <submittedName>
        <fullName evidence="3">J domain-containing protein</fullName>
    </submittedName>
</protein>
<dbReference type="EMBL" id="VWPJ01000001">
    <property type="protein sequence ID" value="KAA5607498.1"/>
    <property type="molecule type" value="Genomic_DNA"/>
</dbReference>
<dbReference type="Proteomes" id="UP000324065">
    <property type="component" value="Unassembled WGS sequence"/>
</dbReference>
<dbReference type="Gene3D" id="1.10.287.110">
    <property type="entry name" value="DnaJ domain"/>
    <property type="match status" value="1"/>
</dbReference>
<dbReference type="CDD" id="cd06257">
    <property type="entry name" value="DnaJ"/>
    <property type="match status" value="1"/>
</dbReference>
<dbReference type="RefSeq" id="WP_150060631.1">
    <property type="nucleotide sequence ID" value="NZ_JACHII010000001.1"/>
</dbReference>
<feature type="region of interest" description="Disordered" evidence="1">
    <location>
        <begin position="1"/>
        <end position="22"/>
    </location>
</feature>
<dbReference type="OrthoDB" id="9786294at2"/>
<evidence type="ECO:0000256" key="1">
    <source>
        <dbReference type="SAM" id="MobiDB-lite"/>
    </source>
</evidence>
<keyword evidence="4" id="KW-1185">Reference proteome</keyword>
<name>A0A5M6IIT1_9PROT</name>
<dbReference type="Pfam" id="PF00226">
    <property type="entry name" value="DnaJ"/>
    <property type="match status" value="1"/>
</dbReference>
<dbReference type="PROSITE" id="PS50076">
    <property type="entry name" value="DNAJ_2"/>
    <property type="match status" value="1"/>
</dbReference>
<evidence type="ECO:0000313" key="4">
    <source>
        <dbReference type="Proteomes" id="UP000324065"/>
    </source>
</evidence>
<dbReference type="InterPro" id="IPR036869">
    <property type="entry name" value="J_dom_sf"/>
</dbReference>
<dbReference type="SUPFAM" id="SSF46565">
    <property type="entry name" value="Chaperone J-domain"/>
    <property type="match status" value="1"/>
</dbReference>
<reference evidence="3 4" key="1">
    <citation type="submission" date="2019-09" db="EMBL/GenBank/DDBJ databases">
        <title>Genome sequence of Roseospira marina, one of the more divergent members of the non-sulfur purple photosynthetic bacterial family, the Rhodospirillaceae.</title>
        <authorList>
            <person name="Meyer T."/>
            <person name="Kyndt J."/>
        </authorList>
    </citation>
    <scope>NUCLEOTIDE SEQUENCE [LARGE SCALE GENOMIC DNA]</scope>
    <source>
        <strain evidence="3 4">DSM 15113</strain>
    </source>
</reference>
<organism evidence="3 4">
    <name type="scientific">Roseospira marina</name>
    <dbReference type="NCBI Taxonomy" id="140057"/>
    <lineage>
        <taxon>Bacteria</taxon>
        <taxon>Pseudomonadati</taxon>
        <taxon>Pseudomonadota</taxon>
        <taxon>Alphaproteobacteria</taxon>
        <taxon>Rhodospirillales</taxon>
        <taxon>Rhodospirillaceae</taxon>
        <taxon>Roseospira</taxon>
    </lineage>
</organism>
<gene>
    <name evidence="3" type="ORF">F1188_01660</name>
</gene>
<evidence type="ECO:0000259" key="2">
    <source>
        <dbReference type="PROSITE" id="PS50076"/>
    </source>
</evidence>
<sequence length="217" mass="24634">MVAHGRKSGAQGATARRRRPDRLTDLDDLLGFADGRAATSSQPLCEFPGCSEPGEHRAPKDRSLGSYYRFCLEHVRAYNKAWNYYAGMDADEIERHVRTSTIWDRPTWRMGSVSQGGPHRLDPESFHDPMGIFAAAREAEHRHAQEAASPFGRDSKENRALRELELAWPITRTELRARYKVLVKRHHPDANNGAKDAEERFKRVSEAYHVLLAVVSD</sequence>
<proteinExistence type="predicted"/>
<comment type="caution">
    <text evidence="3">The sequence shown here is derived from an EMBL/GenBank/DDBJ whole genome shotgun (WGS) entry which is preliminary data.</text>
</comment>
<dbReference type="AlphaFoldDB" id="A0A5M6IIT1"/>
<dbReference type="InterPro" id="IPR001623">
    <property type="entry name" value="DnaJ_domain"/>
</dbReference>
<evidence type="ECO:0000313" key="3">
    <source>
        <dbReference type="EMBL" id="KAA5607498.1"/>
    </source>
</evidence>
<dbReference type="SMART" id="SM00271">
    <property type="entry name" value="DnaJ"/>
    <property type="match status" value="1"/>
</dbReference>
<accession>A0A5M6IIT1</accession>
<feature type="domain" description="J" evidence="2">
    <location>
        <begin position="159"/>
        <end position="216"/>
    </location>
</feature>
<dbReference type="PRINTS" id="PR00625">
    <property type="entry name" value="JDOMAIN"/>
</dbReference>